<comment type="caution">
    <text evidence="1">The sequence shown here is derived from an EMBL/GenBank/DDBJ whole genome shotgun (WGS) entry which is preliminary data.</text>
</comment>
<dbReference type="EMBL" id="CAJOBJ010108285">
    <property type="protein sequence ID" value="CAF4619152.1"/>
    <property type="molecule type" value="Genomic_DNA"/>
</dbReference>
<sequence>MKSKDTQKVVLRMTDDGRRSARKLANSLGVSKGAIGQIIHDDLHLHAYHVTIQPNLKDEHKQGRISFAYWVRKSLRKQDQEKILFFDEKYFELDGIYNRQNDRFILLVAARMKPATIAPIKFKMTPTMLTPAAAPSVTTLELL</sequence>
<feature type="non-terminal residue" evidence="1">
    <location>
        <position position="1"/>
    </location>
</feature>
<gene>
    <name evidence="1" type="ORF">GIL414_LOCUS39692</name>
</gene>
<reference evidence="1" key="1">
    <citation type="submission" date="2021-02" db="EMBL/GenBank/DDBJ databases">
        <authorList>
            <person name="Nowell W R."/>
        </authorList>
    </citation>
    <scope>NUCLEOTIDE SEQUENCE</scope>
</reference>
<proteinExistence type="predicted"/>
<dbReference type="PANTHER" id="PTHR46068:SF1">
    <property type="entry name" value="TRANSPOSASE IS30-LIKE HTH DOMAIN-CONTAINING PROTEIN"/>
    <property type="match status" value="1"/>
</dbReference>
<dbReference type="PANTHER" id="PTHR46068">
    <property type="entry name" value="PROTEIN CBG27172"/>
    <property type="match status" value="1"/>
</dbReference>
<evidence type="ECO:0000313" key="1">
    <source>
        <dbReference type="EMBL" id="CAF4619152.1"/>
    </source>
</evidence>
<name>A0A8S2ZDD6_9BILA</name>
<dbReference type="AlphaFoldDB" id="A0A8S2ZDD6"/>
<protein>
    <submittedName>
        <fullName evidence="1">Uncharacterized protein</fullName>
    </submittedName>
</protein>
<organism evidence="1 2">
    <name type="scientific">Rotaria magnacalcarata</name>
    <dbReference type="NCBI Taxonomy" id="392030"/>
    <lineage>
        <taxon>Eukaryota</taxon>
        <taxon>Metazoa</taxon>
        <taxon>Spiralia</taxon>
        <taxon>Gnathifera</taxon>
        <taxon>Rotifera</taxon>
        <taxon>Eurotatoria</taxon>
        <taxon>Bdelloidea</taxon>
        <taxon>Philodinida</taxon>
        <taxon>Philodinidae</taxon>
        <taxon>Rotaria</taxon>
    </lineage>
</organism>
<accession>A0A8S2ZDD6</accession>
<evidence type="ECO:0000313" key="2">
    <source>
        <dbReference type="Proteomes" id="UP000681720"/>
    </source>
</evidence>
<dbReference type="Proteomes" id="UP000681720">
    <property type="component" value="Unassembled WGS sequence"/>
</dbReference>